<reference evidence="1" key="1">
    <citation type="journal article" date="2021" name="Proc. Natl. Acad. Sci. U.S.A.">
        <title>A Catalog of Tens of Thousands of Viruses from Human Metagenomes Reveals Hidden Associations with Chronic Diseases.</title>
        <authorList>
            <person name="Tisza M.J."/>
            <person name="Buck C.B."/>
        </authorList>
    </citation>
    <scope>NUCLEOTIDE SEQUENCE</scope>
    <source>
        <strain evidence="1">CtPjm15</strain>
    </source>
</reference>
<dbReference type="EMBL" id="BK032645">
    <property type="protein sequence ID" value="DAF52989.1"/>
    <property type="molecule type" value="Genomic_DNA"/>
</dbReference>
<protein>
    <submittedName>
        <fullName evidence="1">Uncharacterized protein</fullName>
    </submittedName>
</protein>
<sequence>MKSEWRVRYNPNFPENPYNAYRLRDAYKVVEGGNVEPDFMYYETQAEAEARAAQLNKEEAEK</sequence>
<proteinExistence type="predicted"/>
<organism evidence="1">
    <name type="scientific">Phage sp. ctPjm15</name>
    <dbReference type="NCBI Taxonomy" id="2828006"/>
    <lineage>
        <taxon>Viruses</taxon>
    </lineage>
</organism>
<accession>A0A8S5SPK5</accession>
<evidence type="ECO:0000313" key="1">
    <source>
        <dbReference type="EMBL" id="DAF52989.1"/>
    </source>
</evidence>
<name>A0A8S5SPK5_9VIRU</name>